<dbReference type="RefSeq" id="WP_156156273.1">
    <property type="nucleotide sequence ID" value="NZ_CP007501.1"/>
</dbReference>
<dbReference type="Proteomes" id="UP000061135">
    <property type="component" value="Chromosome"/>
</dbReference>
<sequence length="51" mass="5783">MAHSNSVQFQQTSAISFKPFLAIKDFFVLLATAFSEAKVMEQKSRRTSGNW</sequence>
<dbReference type="STRING" id="1835254.CL55_00011760"/>
<dbReference type="EMBL" id="CP007501">
    <property type="protein sequence ID" value="AKD25509.1"/>
    <property type="molecule type" value="Genomic_DNA"/>
</dbReference>
<dbReference type="OrthoDB" id="9134664at2"/>
<dbReference type="AlphaFoldDB" id="A0A0E3V0S4"/>
<name>A0A0E3V0S4_9BURK</name>
<protein>
    <submittedName>
        <fullName evidence="1">Uncharacterized protein</fullName>
    </submittedName>
</protein>
<evidence type="ECO:0000313" key="2">
    <source>
        <dbReference type="Proteomes" id="UP000061135"/>
    </source>
</evidence>
<dbReference type="HOGENOM" id="CLU_3102082_0_0_4"/>
<dbReference type="PATRIC" id="fig|576611.7.peg.1192"/>
<gene>
    <name evidence="1" type="ORF">CL55_00011760</name>
</gene>
<evidence type="ECO:0000313" key="1">
    <source>
        <dbReference type="EMBL" id="AKD25509.1"/>
    </source>
</evidence>
<reference evidence="1 2" key="1">
    <citation type="submission" date="2014-03" db="EMBL/GenBank/DDBJ databases">
        <title>Genome of Polynucleobacter strain MWH-MoK4.</title>
        <authorList>
            <person name="Hahn M.W."/>
        </authorList>
    </citation>
    <scope>NUCLEOTIDE SEQUENCE [LARGE SCALE GENOMIC DNA]</scope>
    <source>
        <strain evidence="1 2">MWH-MoK4</strain>
    </source>
</reference>
<accession>A0A0E3V0S4</accession>
<proteinExistence type="predicted"/>
<dbReference type="KEGG" id="pdq:CL55_00011760"/>
<keyword evidence="2" id="KW-1185">Reference proteome</keyword>
<organism evidence="1 2">
    <name type="scientific">Polynucleobacter duraquae</name>
    <dbReference type="NCBI Taxonomy" id="1835254"/>
    <lineage>
        <taxon>Bacteria</taxon>
        <taxon>Pseudomonadati</taxon>
        <taxon>Pseudomonadota</taxon>
        <taxon>Betaproteobacteria</taxon>
        <taxon>Burkholderiales</taxon>
        <taxon>Burkholderiaceae</taxon>
        <taxon>Polynucleobacter</taxon>
    </lineage>
</organism>